<dbReference type="GO" id="GO:0005886">
    <property type="term" value="C:plasma membrane"/>
    <property type="evidence" value="ECO:0007669"/>
    <property type="project" value="TreeGrafter"/>
</dbReference>
<keyword evidence="4 5" id="KW-0472">Membrane</keyword>
<evidence type="ECO:0000256" key="5">
    <source>
        <dbReference type="SAM" id="Phobius"/>
    </source>
</evidence>
<feature type="transmembrane region" description="Helical" evidence="5">
    <location>
        <begin position="89"/>
        <end position="106"/>
    </location>
</feature>
<comment type="subcellular location">
    <subcellularLocation>
        <location evidence="1">Membrane</location>
        <topology evidence="1">Multi-pass membrane protein</topology>
    </subcellularLocation>
</comment>
<proteinExistence type="predicted"/>
<protein>
    <submittedName>
        <fullName evidence="6">Uncharacterized protein</fullName>
    </submittedName>
</protein>
<comment type="caution">
    <text evidence="6">The sequence shown here is derived from an EMBL/GenBank/DDBJ whole genome shotgun (WGS) entry which is preliminary data.</text>
</comment>
<evidence type="ECO:0000256" key="2">
    <source>
        <dbReference type="ARBA" id="ARBA00022692"/>
    </source>
</evidence>
<dbReference type="InterPro" id="IPR036259">
    <property type="entry name" value="MFS_trans_sf"/>
</dbReference>
<dbReference type="SUPFAM" id="SSF103473">
    <property type="entry name" value="MFS general substrate transporter"/>
    <property type="match status" value="1"/>
</dbReference>
<dbReference type="OrthoDB" id="1939479at2759"/>
<gene>
    <name evidence="6" type="ORF">G7Y89_g7915</name>
</gene>
<organism evidence="6 7">
    <name type="scientific">Cudoniella acicularis</name>
    <dbReference type="NCBI Taxonomy" id="354080"/>
    <lineage>
        <taxon>Eukaryota</taxon>
        <taxon>Fungi</taxon>
        <taxon>Dikarya</taxon>
        <taxon>Ascomycota</taxon>
        <taxon>Pezizomycotina</taxon>
        <taxon>Leotiomycetes</taxon>
        <taxon>Helotiales</taxon>
        <taxon>Tricladiaceae</taxon>
        <taxon>Cudoniella</taxon>
    </lineage>
</organism>
<dbReference type="GO" id="GO:0022857">
    <property type="term" value="F:transmembrane transporter activity"/>
    <property type="evidence" value="ECO:0007669"/>
    <property type="project" value="TreeGrafter"/>
</dbReference>
<sequence>MDFNTNQASGGSSDCTDINTTQLTRAHSLIDDLLLEKGTGIGCLRCREREAEIEVERYRTAEKEKSNIVDWGGPDDPQKPQNFPRRRKWLITLLSGSYVFGVSFASSVFSSVTEVTAEEFGVSPEVMILGVSLYILSFAAVLLKVKAKRLRRETKNRAPHAKTEEPLIRAKDLAVKYFSRPVGMLAKEPILNRFEMIILTKKIRKPEPHSVNFVMAALDLVAARVAALPRETKMFSAPAAASTAAYNTQIAAVQPPYNPTNLQPGSIFRASGPAGNLPPGIDVTQPLTMLQTQYLVAIFQRMRHIFFPVEVWTREIRSVRKKILMVVSPLAKTIDYLDPDEKRLKPKNEDVMGHILRLITMHLGGQFEPKDWLQRKNGPVKHLFDRRRMLQSLYLTKFTHSAFQIPLDRFLDENIRIKSIFARIRSQRPQMLHSPHQRHIYLIASAFYCPLIQREPVGCQIPCVKLTGNDVLVFMPLFSSCNDVSTTSIPRDSIPGSQSNPFPSGTINNMTMDLTAIVNHRGLHQNGTELTAPSLGNVIPPADDTPNSDGLLVQQKFLTNDVACKMVNDFQEAILAFPMPTADFPDGEAGENTTLISKFIYGTTNNNLDTLLPDPLGEG</sequence>
<evidence type="ECO:0000313" key="6">
    <source>
        <dbReference type="EMBL" id="KAF4630220.1"/>
    </source>
</evidence>
<dbReference type="Proteomes" id="UP000566819">
    <property type="component" value="Unassembled WGS sequence"/>
</dbReference>
<keyword evidence="7" id="KW-1185">Reference proteome</keyword>
<evidence type="ECO:0000256" key="4">
    <source>
        <dbReference type="ARBA" id="ARBA00023136"/>
    </source>
</evidence>
<dbReference type="EMBL" id="JAAMPI010000574">
    <property type="protein sequence ID" value="KAF4630220.1"/>
    <property type="molecule type" value="Genomic_DNA"/>
</dbReference>
<keyword evidence="2 5" id="KW-0812">Transmembrane</keyword>
<dbReference type="PANTHER" id="PTHR23502">
    <property type="entry name" value="MAJOR FACILITATOR SUPERFAMILY"/>
    <property type="match status" value="1"/>
</dbReference>
<accession>A0A8H4RJV5</accession>
<evidence type="ECO:0000313" key="7">
    <source>
        <dbReference type="Proteomes" id="UP000566819"/>
    </source>
</evidence>
<keyword evidence="3 5" id="KW-1133">Transmembrane helix</keyword>
<feature type="transmembrane region" description="Helical" evidence="5">
    <location>
        <begin position="126"/>
        <end position="145"/>
    </location>
</feature>
<reference evidence="6 7" key="1">
    <citation type="submission" date="2020-03" db="EMBL/GenBank/DDBJ databases">
        <title>Draft Genome Sequence of Cudoniella acicularis.</title>
        <authorList>
            <person name="Buettner E."/>
            <person name="Kellner H."/>
        </authorList>
    </citation>
    <scope>NUCLEOTIDE SEQUENCE [LARGE SCALE GENOMIC DNA]</scope>
    <source>
        <strain evidence="6 7">DSM 108380</strain>
    </source>
</reference>
<evidence type="ECO:0000256" key="3">
    <source>
        <dbReference type="ARBA" id="ARBA00022989"/>
    </source>
</evidence>
<dbReference type="AlphaFoldDB" id="A0A8H4RJV5"/>
<dbReference type="PANTHER" id="PTHR23502:SF47">
    <property type="entry name" value="MAJOR FACILITATOR SUPERFAMILY (MFS) PROFILE DOMAIN-CONTAINING PROTEIN-RELATED"/>
    <property type="match status" value="1"/>
</dbReference>
<name>A0A8H4RJV5_9HELO</name>
<evidence type="ECO:0000256" key="1">
    <source>
        <dbReference type="ARBA" id="ARBA00004141"/>
    </source>
</evidence>